<dbReference type="AlphaFoldDB" id="A0A3P2A2T6"/>
<dbReference type="InterPro" id="IPR044691">
    <property type="entry name" value="DCC1_Trx"/>
</dbReference>
<gene>
    <name evidence="1" type="ORF">EII21_07700</name>
</gene>
<evidence type="ECO:0000313" key="1">
    <source>
        <dbReference type="EMBL" id="RRD89742.1"/>
    </source>
</evidence>
<name>A0A3P2A2T6_9NEIS</name>
<evidence type="ECO:0000313" key="2">
    <source>
        <dbReference type="Proteomes" id="UP000269923"/>
    </source>
</evidence>
<sequence length="139" mass="15958">MNAHQIFYDADCPVCVREMALLSERACSEPVTAVPIQGNEDLLASYGISRADALTYIHMKTADGKILRGMDALRLMHRVSNGFFVFRLTGLPLLRPFFDWLYPIFARNRYRFPAWLLPHPRCENGACQISHKQQQDKKS</sequence>
<protein>
    <submittedName>
        <fullName evidence="1">DUF393 domain-containing protein</fullName>
    </submittedName>
</protein>
<dbReference type="STRING" id="1121352.GCA_000620925_01536"/>
<keyword evidence="2" id="KW-1185">Reference proteome</keyword>
<accession>A0A3P2A2T6</accession>
<organism evidence="1 2">
    <name type="scientific">Conchiformibius steedae</name>
    <dbReference type="NCBI Taxonomy" id="153493"/>
    <lineage>
        <taxon>Bacteria</taxon>
        <taxon>Pseudomonadati</taxon>
        <taxon>Pseudomonadota</taxon>
        <taxon>Betaproteobacteria</taxon>
        <taxon>Neisseriales</taxon>
        <taxon>Neisseriaceae</taxon>
        <taxon>Conchiformibius</taxon>
    </lineage>
</organism>
<dbReference type="Proteomes" id="UP000269923">
    <property type="component" value="Unassembled WGS sequence"/>
</dbReference>
<dbReference type="Pfam" id="PF04134">
    <property type="entry name" value="DCC1-like"/>
    <property type="match status" value="1"/>
</dbReference>
<dbReference type="RefSeq" id="WP_124795322.1">
    <property type="nucleotide sequence ID" value="NZ_RQYC01000011.1"/>
</dbReference>
<proteinExistence type="predicted"/>
<dbReference type="GO" id="GO:0015035">
    <property type="term" value="F:protein-disulfide reductase activity"/>
    <property type="evidence" value="ECO:0007669"/>
    <property type="project" value="InterPro"/>
</dbReference>
<dbReference type="EMBL" id="RQYC01000011">
    <property type="protein sequence ID" value="RRD89742.1"/>
    <property type="molecule type" value="Genomic_DNA"/>
</dbReference>
<dbReference type="PANTHER" id="PTHR34290">
    <property type="entry name" value="SI:CH73-390P7.2"/>
    <property type="match status" value="1"/>
</dbReference>
<comment type="caution">
    <text evidence="1">The sequence shown here is derived from an EMBL/GenBank/DDBJ whole genome shotgun (WGS) entry which is preliminary data.</text>
</comment>
<dbReference type="InterPro" id="IPR007263">
    <property type="entry name" value="DCC1-like"/>
</dbReference>
<dbReference type="OrthoDB" id="5294764at2"/>
<dbReference type="PANTHER" id="PTHR34290:SF2">
    <property type="entry name" value="OS04G0668800 PROTEIN"/>
    <property type="match status" value="1"/>
</dbReference>
<reference evidence="1 2" key="1">
    <citation type="submission" date="2018-11" db="EMBL/GenBank/DDBJ databases">
        <title>Genomes From Bacteria Associated with the Canine Oral Cavity: a Test Case for Automated Genome-Based Taxonomic Assignment.</title>
        <authorList>
            <person name="Coil D.A."/>
            <person name="Jospin G."/>
            <person name="Darling A.E."/>
            <person name="Wallis C."/>
            <person name="Davis I.J."/>
            <person name="Harris S."/>
            <person name="Eisen J.A."/>
            <person name="Holcombe L.J."/>
            <person name="O'Flynn C."/>
        </authorList>
    </citation>
    <scope>NUCLEOTIDE SEQUENCE [LARGE SCALE GENOMIC DNA]</scope>
    <source>
        <strain evidence="1 2">COT-280</strain>
    </source>
</reference>